<dbReference type="Proteomes" id="UP000268093">
    <property type="component" value="Unassembled WGS sequence"/>
</dbReference>
<dbReference type="PRINTS" id="PR00464">
    <property type="entry name" value="EP450II"/>
</dbReference>
<dbReference type="InterPro" id="IPR001128">
    <property type="entry name" value="Cyt_P450"/>
</dbReference>
<comment type="cofactor">
    <cofactor evidence="1">
        <name>heme</name>
        <dbReference type="ChEBI" id="CHEBI:30413"/>
    </cofactor>
</comment>
<sequence>MSSIAPSHIVDTLTDVSSALLASLRRVPSSAALSSVGILAAAYVILFQYFEINQPAGWRKVPSVTGKAFWTLFSGKTFEEQYQGFFKPTLEKHGILRYFNQVEVATPEFAIQVLSQPDAFPKLIMADRHPTSLMAAFFGTNLVFSNGDVWKRHRRIANPAFHRAWSTQVFGDLSLGMFEELDKLLEKGKTADVHDFVQRLTLDALGKAVFDFNFGAIENPEGDYVKTYNEIMIGHVCCILNSLQLSTFPGGSSNLYNVFPWLDDFPLTRRYDSFKYVKHFNALIDNLIDERRKELNTNGIADEDQADLLSLMIKAADDEKKASAGKGMSDVEMRVSIIISNMVMFFLAGHDTTANALACAVYYLAIHQDVQRTARDEVLTLLSADSTALVTPTFDETKHLPYVTNIIKETLRLQPSVAVLPMRITSRDVAMGPYIIPQNTVVTINFFALHHSRKVWGDDAEEFRPERFEGHQVDEKLADPDADPAVGEGKRDTYHWLPFSYGSRSFQKYEWSLPANSPHKDKIVFLPGNLLRPNNLQIQFKKRM</sequence>
<accession>A0A433DFA0</accession>
<evidence type="ECO:0000256" key="3">
    <source>
        <dbReference type="ARBA" id="ARBA00022617"/>
    </source>
</evidence>
<dbReference type="PANTHER" id="PTHR24291:SF50">
    <property type="entry name" value="BIFUNCTIONAL ALBAFLAVENONE MONOOXYGENASE_TERPENE SYNTHASE"/>
    <property type="match status" value="1"/>
</dbReference>
<evidence type="ECO:0000256" key="2">
    <source>
        <dbReference type="ARBA" id="ARBA00010617"/>
    </source>
</evidence>
<evidence type="ECO:0000256" key="4">
    <source>
        <dbReference type="ARBA" id="ARBA00022723"/>
    </source>
</evidence>
<dbReference type="GO" id="GO:0016705">
    <property type="term" value="F:oxidoreductase activity, acting on paired donors, with incorporation or reduction of molecular oxygen"/>
    <property type="evidence" value="ECO:0007669"/>
    <property type="project" value="InterPro"/>
</dbReference>
<dbReference type="GO" id="GO:0005506">
    <property type="term" value="F:iron ion binding"/>
    <property type="evidence" value="ECO:0007669"/>
    <property type="project" value="InterPro"/>
</dbReference>
<evidence type="ECO:0000256" key="1">
    <source>
        <dbReference type="ARBA" id="ARBA00001971"/>
    </source>
</evidence>
<evidence type="ECO:0000313" key="8">
    <source>
        <dbReference type="EMBL" id="RUP49531.1"/>
    </source>
</evidence>
<dbReference type="InterPro" id="IPR002402">
    <property type="entry name" value="Cyt_P450_E_grp-II"/>
</dbReference>
<keyword evidence="5" id="KW-0560">Oxidoreductase</keyword>
<dbReference type="InterPro" id="IPR050196">
    <property type="entry name" value="Cytochrome_P450_Monoox"/>
</dbReference>
<dbReference type="EMBL" id="RBNI01002229">
    <property type="protein sequence ID" value="RUP49531.1"/>
    <property type="molecule type" value="Genomic_DNA"/>
</dbReference>
<dbReference type="PRINTS" id="PR00385">
    <property type="entry name" value="P450"/>
</dbReference>
<keyword evidence="6" id="KW-0408">Iron</keyword>
<evidence type="ECO:0000256" key="7">
    <source>
        <dbReference type="ARBA" id="ARBA00023033"/>
    </source>
</evidence>
<evidence type="ECO:0000256" key="5">
    <source>
        <dbReference type="ARBA" id="ARBA00023002"/>
    </source>
</evidence>
<keyword evidence="7" id="KW-0503">Monooxygenase</keyword>
<dbReference type="GO" id="GO:0004497">
    <property type="term" value="F:monooxygenase activity"/>
    <property type="evidence" value="ECO:0007669"/>
    <property type="project" value="UniProtKB-KW"/>
</dbReference>
<evidence type="ECO:0000256" key="6">
    <source>
        <dbReference type="ARBA" id="ARBA00023004"/>
    </source>
</evidence>
<dbReference type="SUPFAM" id="SSF48264">
    <property type="entry name" value="Cytochrome P450"/>
    <property type="match status" value="1"/>
</dbReference>
<reference evidence="8 9" key="1">
    <citation type="journal article" date="2018" name="New Phytol.">
        <title>Phylogenomics of Endogonaceae and evolution of mycorrhizas within Mucoromycota.</title>
        <authorList>
            <person name="Chang Y."/>
            <person name="Desiro A."/>
            <person name="Na H."/>
            <person name="Sandor L."/>
            <person name="Lipzen A."/>
            <person name="Clum A."/>
            <person name="Barry K."/>
            <person name="Grigoriev I.V."/>
            <person name="Martin F.M."/>
            <person name="Stajich J.E."/>
            <person name="Smith M.E."/>
            <person name="Bonito G."/>
            <person name="Spatafora J.W."/>
        </authorList>
    </citation>
    <scope>NUCLEOTIDE SEQUENCE [LARGE SCALE GENOMIC DNA]</scope>
    <source>
        <strain evidence="8 9">GMNB39</strain>
    </source>
</reference>
<dbReference type="PANTHER" id="PTHR24291">
    <property type="entry name" value="CYTOCHROME P450 FAMILY 4"/>
    <property type="match status" value="1"/>
</dbReference>
<comment type="similarity">
    <text evidence="2">Belongs to the cytochrome P450 family.</text>
</comment>
<dbReference type="GO" id="GO:0020037">
    <property type="term" value="F:heme binding"/>
    <property type="evidence" value="ECO:0007669"/>
    <property type="project" value="InterPro"/>
</dbReference>
<protein>
    <submittedName>
        <fullName evidence="8">Cytochrome P450</fullName>
    </submittedName>
</protein>
<evidence type="ECO:0000313" key="9">
    <source>
        <dbReference type="Proteomes" id="UP000268093"/>
    </source>
</evidence>
<keyword evidence="9" id="KW-1185">Reference proteome</keyword>
<keyword evidence="3" id="KW-0349">Heme</keyword>
<dbReference type="Pfam" id="PF00067">
    <property type="entry name" value="p450"/>
    <property type="match status" value="1"/>
</dbReference>
<dbReference type="AlphaFoldDB" id="A0A433DFA0"/>
<comment type="caution">
    <text evidence="8">The sequence shown here is derived from an EMBL/GenBank/DDBJ whole genome shotgun (WGS) entry which is preliminary data.</text>
</comment>
<name>A0A433DFA0_9FUNG</name>
<proteinExistence type="inferred from homology"/>
<gene>
    <name evidence="8" type="ORF">BC936DRAFT_142308</name>
</gene>
<organism evidence="8 9">
    <name type="scientific">Jimgerdemannia flammicorona</name>
    <dbReference type="NCBI Taxonomy" id="994334"/>
    <lineage>
        <taxon>Eukaryota</taxon>
        <taxon>Fungi</taxon>
        <taxon>Fungi incertae sedis</taxon>
        <taxon>Mucoromycota</taxon>
        <taxon>Mucoromycotina</taxon>
        <taxon>Endogonomycetes</taxon>
        <taxon>Endogonales</taxon>
        <taxon>Endogonaceae</taxon>
        <taxon>Jimgerdemannia</taxon>
    </lineage>
</organism>
<dbReference type="OrthoDB" id="1470350at2759"/>
<keyword evidence="4" id="KW-0479">Metal-binding</keyword>
<dbReference type="InterPro" id="IPR036396">
    <property type="entry name" value="Cyt_P450_sf"/>
</dbReference>
<dbReference type="Gene3D" id="1.10.630.10">
    <property type="entry name" value="Cytochrome P450"/>
    <property type="match status" value="1"/>
</dbReference>